<feature type="domain" description="Quinate/shikimate 5-dehydrogenase/glutamyl-tRNA reductase" evidence="9">
    <location>
        <begin position="113"/>
        <end position="187"/>
    </location>
</feature>
<dbReference type="EMBL" id="AP024488">
    <property type="protein sequence ID" value="BCS96263.1"/>
    <property type="molecule type" value="Genomic_DNA"/>
</dbReference>
<comment type="function">
    <text evidence="8">Involved in the biosynthesis of the chorismate, which leads to the biosynthesis of aromatic amino acids. Catalyzes the reversible NADPH linked reduction of 3-dehydroshikimate (DHSA) to yield shikimate (SA).</text>
</comment>
<feature type="binding site" evidence="8">
    <location>
        <begin position="20"/>
        <end position="22"/>
    </location>
    <ligand>
        <name>shikimate</name>
        <dbReference type="ChEBI" id="CHEBI:36208"/>
    </ligand>
</feature>
<dbReference type="InterPro" id="IPR011342">
    <property type="entry name" value="Shikimate_DH"/>
</dbReference>
<dbReference type="HAMAP" id="MF_00222">
    <property type="entry name" value="Shikimate_DH_AroE"/>
    <property type="match status" value="1"/>
</dbReference>
<dbReference type="InterPro" id="IPR013708">
    <property type="entry name" value="Shikimate_DH-bd_N"/>
</dbReference>
<feature type="active site" description="Proton acceptor" evidence="8">
    <location>
        <position position="69"/>
    </location>
</feature>
<feature type="binding site" evidence="8">
    <location>
        <position position="236"/>
    </location>
    <ligand>
        <name>NADP(+)</name>
        <dbReference type="ChEBI" id="CHEBI:58349"/>
    </ligand>
</feature>
<evidence type="ECO:0000256" key="3">
    <source>
        <dbReference type="ARBA" id="ARBA00022605"/>
    </source>
</evidence>
<evidence type="ECO:0000256" key="1">
    <source>
        <dbReference type="ARBA" id="ARBA00004871"/>
    </source>
</evidence>
<dbReference type="EC" id="1.1.1.25" evidence="2 8"/>
<evidence type="ECO:0000256" key="8">
    <source>
        <dbReference type="HAMAP-Rule" id="MF_00222"/>
    </source>
</evidence>
<comment type="caution">
    <text evidence="8">Lacks conserved residue(s) required for the propagation of feature annotation.</text>
</comment>
<feature type="binding site" evidence="8">
    <location>
        <position position="65"/>
    </location>
    <ligand>
        <name>shikimate</name>
        <dbReference type="ChEBI" id="CHEBI:36208"/>
    </ligand>
</feature>
<keyword evidence="3 8" id="KW-0028">Amino-acid biosynthesis</keyword>
<dbReference type="InterPro" id="IPR006151">
    <property type="entry name" value="Shikm_DH/Glu-tRNA_Rdtase"/>
</dbReference>
<dbReference type="InterPro" id="IPR022893">
    <property type="entry name" value="Shikimate_DH_fam"/>
</dbReference>
<name>A0ABM7PGF4_9BACT</name>
<keyword evidence="13" id="KW-1185">Reference proteome</keyword>
<feature type="binding site" evidence="8">
    <location>
        <position position="81"/>
    </location>
    <ligand>
        <name>NADP(+)</name>
        <dbReference type="ChEBI" id="CHEBI:58349"/>
    </ligand>
</feature>
<dbReference type="Pfam" id="PF18317">
    <property type="entry name" value="SDH_C"/>
    <property type="match status" value="1"/>
</dbReference>
<dbReference type="CDD" id="cd01065">
    <property type="entry name" value="NAD_bind_Shikimate_DH"/>
    <property type="match status" value="1"/>
</dbReference>
<evidence type="ECO:0000313" key="12">
    <source>
        <dbReference type="EMBL" id="BCS96263.1"/>
    </source>
</evidence>
<comment type="similarity">
    <text evidence="8">Belongs to the shikimate dehydrogenase family.</text>
</comment>
<feature type="binding site" evidence="8">
    <location>
        <position position="213"/>
    </location>
    <ligand>
        <name>NADP(+)</name>
        <dbReference type="ChEBI" id="CHEBI:58349"/>
    </ligand>
</feature>
<dbReference type="PANTHER" id="PTHR21089:SF1">
    <property type="entry name" value="BIFUNCTIONAL 3-DEHYDROQUINATE DEHYDRATASE_SHIKIMATE DEHYDROGENASE, CHLOROPLASTIC"/>
    <property type="match status" value="1"/>
</dbReference>
<dbReference type="NCBIfam" id="NF001319">
    <property type="entry name" value="PRK00258.3-3"/>
    <property type="match status" value="1"/>
</dbReference>
<keyword evidence="6 8" id="KW-0057">Aromatic amino acid biosynthesis</keyword>
<evidence type="ECO:0000256" key="4">
    <source>
        <dbReference type="ARBA" id="ARBA00022857"/>
    </source>
</evidence>
<evidence type="ECO:0000259" key="10">
    <source>
        <dbReference type="Pfam" id="PF08501"/>
    </source>
</evidence>
<organism evidence="12 13">
    <name type="scientific">Desulfoluna limicola</name>
    <dbReference type="NCBI Taxonomy" id="2810562"/>
    <lineage>
        <taxon>Bacteria</taxon>
        <taxon>Pseudomonadati</taxon>
        <taxon>Thermodesulfobacteriota</taxon>
        <taxon>Desulfobacteria</taxon>
        <taxon>Desulfobacterales</taxon>
        <taxon>Desulfolunaceae</taxon>
        <taxon>Desulfoluna</taxon>
    </lineage>
</organism>
<feature type="binding site" evidence="8">
    <location>
        <position position="215"/>
    </location>
    <ligand>
        <name>shikimate</name>
        <dbReference type="ChEBI" id="CHEBI:36208"/>
    </ligand>
</feature>
<reference evidence="12 13" key="1">
    <citation type="submission" date="2021-02" db="EMBL/GenBank/DDBJ databases">
        <title>Complete genome of Desulfoluna sp. strain ASN36.</title>
        <authorList>
            <person name="Takahashi A."/>
            <person name="Kojima H."/>
            <person name="Fukui M."/>
        </authorList>
    </citation>
    <scope>NUCLEOTIDE SEQUENCE [LARGE SCALE GENOMIC DNA]</scope>
    <source>
        <strain evidence="12 13">ASN36</strain>
    </source>
</reference>
<dbReference type="Gene3D" id="3.40.50.10860">
    <property type="entry name" value="Leucine Dehydrogenase, chain A, domain 1"/>
    <property type="match status" value="1"/>
</dbReference>
<feature type="binding site" evidence="8">
    <location>
        <position position="105"/>
    </location>
    <ligand>
        <name>shikimate</name>
        <dbReference type="ChEBI" id="CHEBI:36208"/>
    </ligand>
</feature>
<sequence>MAIDAKTRLYGVFGDPVTHSLSPALHNAAFGATGLNAVYLAFGLKDAKGAVDAVRHLHMGGASVTIPHKTDVMAHLDEVDETARAIGAVNTIVNRSGKLIGFNSDVDGAMRALEQKGEIAGRKVVMIGAGGAARAIGYGIRQKGGTLLIANRSADKGESLAKDLGASFCPLTGLDLGDVDILINATSVGMTPHVDDVPVPLDSLTSRTLVMDIVYNPLETALLSAARAAGCETVDGTAMFVFQAVAQFEMWTGLEAPVDLMRRTVLEAL</sequence>
<dbReference type="InterPro" id="IPR046346">
    <property type="entry name" value="Aminoacid_DH-like_N_sf"/>
</dbReference>
<dbReference type="NCBIfam" id="TIGR00507">
    <property type="entry name" value="aroE"/>
    <property type="match status" value="1"/>
</dbReference>
<evidence type="ECO:0000256" key="7">
    <source>
        <dbReference type="ARBA" id="ARBA00049442"/>
    </source>
</evidence>
<dbReference type="InterPro" id="IPR041121">
    <property type="entry name" value="SDH_C"/>
</dbReference>
<proteinExistence type="inferred from homology"/>
<protein>
    <recommendedName>
        <fullName evidence="2 8">Shikimate dehydrogenase (NADP(+))</fullName>
        <shortName evidence="8">SDH</shortName>
        <ecNumber evidence="2 8">1.1.1.25</ecNumber>
    </recommendedName>
</protein>
<evidence type="ECO:0000259" key="9">
    <source>
        <dbReference type="Pfam" id="PF01488"/>
    </source>
</evidence>
<dbReference type="PANTHER" id="PTHR21089">
    <property type="entry name" value="SHIKIMATE DEHYDROGENASE"/>
    <property type="match status" value="1"/>
</dbReference>
<dbReference type="Pfam" id="PF08501">
    <property type="entry name" value="Shikimate_dh_N"/>
    <property type="match status" value="1"/>
</dbReference>
<dbReference type="Gene3D" id="3.40.50.720">
    <property type="entry name" value="NAD(P)-binding Rossmann-like Domain"/>
    <property type="match status" value="1"/>
</dbReference>
<evidence type="ECO:0000256" key="5">
    <source>
        <dbReference type="ARBA" id="ARBA00023002"/>
    </source>
</evidence>
<evidence type="ECO:0000313" key="13">
    <source>
        <dbReference type="Proteomes" id="UP001320148"/>
    </source>
</evidence>
<dbReference type="Proteomes" id="UP001320148">
    <property type="component" value="Chromosome"/>
</dbReference>
<dbReference type="RefSeq" id="WP_236892596.1">
    <property type="nucleotide sequence ID" value="NZ_AP024488.1"/>
</dbReference>
<dbReference type="SUPFAM" id="SSF51735">
    <property type="entry name" value="NAD(P)-binding Rossmann-fold domains"/>
    <property type="match status" value="1"/>
</dbReference>
<keyword evidence="4 8" id="KW-0521">NADP</keyword>
<comment type="catalytic activity">
    <reaction evidence="7 8">
        <text>shikimate + NADP(+) = 3-dehydroshikimate + NADPH + H(+)</text>
        <dbReference type="Rhea" id="RHEA:17737"/>
        <dbReference type="ChEBI" id="CHEBI:15378"/>
        <dbReference type="ChEBI" id="CHEBI:16630"/>
        <dbReference type="ChEBI" id="CHEBI:36208"/>
        <dbReference type="ChEBI" id="CHEBI:57783"/>
        <dbReference type="ChEBI" id="CHEBI:58349"/>
        <dbReference type="EC" id="1.1.1.25"/>
    </reaction>
</comment>
<feature type="domain" description="SDH C-terminal" evidence="11">
    <location>
        <begin position="236"/>
        <end position="266"/>
    </location>
</feature>
<gene>
    <name evidence="8" type="primary">aroE</name>
    <name evidence="12" type="ORF">DSLASN_18950</name>
</gene>
<feature type="domain" description="Shikimate dehydrogenase substrate binding N-terminal" evidence="10">
    <location>
        <begin position="12"/>
        <end position="92"/>
    </location>
</feature>
<comment type="subunit">
    <text evidence="8">Homodimer.</text>
</comment>
<evidence type="ECO:0000256" key="6">
    <source>
        <dbReference type="ARBA" id="ARBA00023141"/>
    </source>
</evidence>
<dbReference type="Pfam" id="PF01488">
    <property type="entry name" value="Shikimate_DH"/>
    <property type="match status" value="1"/>
</dbReference>
<dbReference type="InterPro" id="IPR036291">
    <property type="entry name" value="NAD(P)-bd_dom_sf"/>
</dbReference>
<keyword evidence="5 8" id="KW-0560">Oxidoreductase</keyword>
<feature type="binding site" evidence="8">
    <location>
        <position position="90"/>
    </location>
    <ligand>
        <name>shikimate</name>
        <dbReference type="ChEBI" id="CHEBI:36208"/>
    </ligand>
</feature>
<evidence type="ECO:0000256" key="2">
    <source>
        <dbReference type="ARBA" id="ARBA00012962"/>
    </source>
</evidence>
<comment type="pathway">
    <text evidence="1 8">Metabolic intermediate biosynthesis; chorismate biosynthesis; chorismate from D-erythrose 4-phosphate and phosphoenolpyruvate: step 4/7.</text>
</comment>
<evidence type="ECO:0000259" key="11">
    <source>
        <dbReference type="Pfam" id="PF18317"/>
    </source>
</evidence>
<dbReference type="SUPFAM" id="SSF53223">
    <property type="entry name" value="Aminoacid dehydrogenase-like, N-terminal domain"/>
    <property type="match status" value="1"/>
</dbReference>
<accession>A0ABM7PGF4</accession>
<feature type="binding site" evidence="8">
    <location>
        <begin position="128"/>
        <end position="132"/>
    </location>
    <ligand>
        <name>NADP(+)</name>
        <dbReference type="ChEBI" id="CHEBI:58349"/>
    </ligand>
</feature>
<feature type="binding site" evidence="8">
    <location>
        <position position="243"/>
    </location>
    <ligand>
        <name>shikimate</name>
        <dbReference type="ChEBI" id="CHEBI:36208"/>
    </ligand>
</feature>